<organism evidence="2">
    <name type="scientific">Phaeomonas parva</name>
    <dbReference type="NCBI Taxonomy" id="124430"/>
    <lineage>
        <taxon>Eukaryota</taxon>
        <taxon>Sar</taxon>
        <taxon>Stramenopiles</taxon>
        <taxon>Ochrophyta</taxon>
        <taxon>Pinguiophyceae</taxon>
        <taxon>Pinguiochrysidales</taxon>
        <taxon>Pinguiochrysidaceae</taxon>
        <taxon>Phaeomonas</taxon>
    </lineage>
</organism>
<feature type="region of interest" description="Disordered" evidence="1">
    <location>
        <begin position="59"/>
        <end position="126"/>
    </location>
</feature>
<dbReference type="AlphaFoldDB" id="A0A7S1XXI5"/>
<feature type="compositionally biased region" description="Basic and acidic residues" evidence="1">
    <location>
        <begin position="97"/>
        <end position="106"/>
    </location>
</feature>
<name>A0A7S1XXI5_9STRA</name>
<protein>
    <submittedName>
        <fullName evidence="2">Uncharacterized protein</fullName>
    </submittedName>
</protein>
<feature type="compositionally biased region" description="Low complexity" evidence="1">
    <location>
        <begin position="458"/>
        <end position="475"/>
    </location>
</feature>
<proteinExistence type="predicted"/>
<gene>
    <name evidence="2" type="ORF">PPAR1163_LOCUS22564</name>
</gene>
<feature type="region of interest" description="Disordered" evidence="1">
    <location>
        <begin position="449"/>
        <end position="487"/>
    </location>
</feature>
<evidence type="ECO:0000256" key="1">
    <source>
        <dbReference type="SAM" id="MobiDB-lite"/>
    </source>
</evidence>
<evidence type="ECO:0000313" key="2">
    <source>
        <dbReference type="EMBL" id="CAD9264178.1"/>
    </source>
</evidence>
<accession>A0A7S1XXI5</accession>
<dbReference type="EMBL" id="HBGJ01035699">
    <property type="protein sequence ID" value="CAD9264178.1"/>
    <property type="molecule type" value="Transcribed_RNA"/>
</dbReference>
<sequence>MNDAHEMARGRYENMVLLTPEDKNYLFMLSVCRSNRGRLGYTSLDVALKDRLARNASRMDVPKFSEAENSDNAAGESGGADQAEGKPSPLKGETTGDESKKNGHNDEGEDGAANPAKRSKLGTDTDDSVWASNVMTEGSSKCADEPVGLPRGVTSKIGSAFRGFVTEFFSRCTLAHSFLSPEAVENCQRSILLTLEGVLPPLAERTTIGRAAVVLATSMAIAFSRIKNDAHIQAIVDLAQRQLPAPYEEWHLTNMRDGKSELLSFVLAADAVYPVALHCIMDELKERVWADVCVIEISNLLQRQPMRFQGWKTSEAKELLRDEEAGDDAEEAVDMHKRRCVQVAKVARYWMQKLSHLNLLRSKCVVRRYANFMDTLDALCYFCERALIYFAISFAGLVLTPGSDISDKLRRSLRACANNVRKFLSLHTADQKLDAYLFQYAVLRGTSGTKGSADGTNAPGSADKATGAAAAGPSPNQGTTEIVSGAPPSDDGFTTTSYLQSAIEFAVELHIFEKCIGQDYDVNSAEKMARMEQLLILSTSISANLEIGATAGPFSNEHLLANLFGFAPSLLQPSGMAEPKWPAGVWFAVAEQTLTKLQAASEAHEYRPYSLLMWQALRDFTAAYAKAREARPNDQWFSKPASAIEKAASVLSKQLGVKE</sequence>
<reference evidence="2" key="1">
    <citation type="submission" date="2021-01" db="EMBL/GenBank/DDBJ databases">
        <authorList>
            <person name="Corre E."/>
            <person name="Pelletier E."/>
            <person name="Niang G."/>
            <person name="Scheremetjew M."/>
            <person name="Finn R."/>
            <person name="Kale V."/>
            <person name="Holt S."/>
            <person name="Cochrane G."/>
            <person name="Meng A."/>
            <person name="Brown T."/>
            <person name="Cohen L."/>
        </authorList>
    </citation>
    <scope>NUCLEOTIDE SEQUENCE</scope>
    <source>
        <strain evidence="2">CCMP2877</strain>
    </source>
</reference>